<sequence>MTTLNQSLTSSPFFPDSLRSGNFIPIKNNGATNPEDFVATNQEVTMTVTEIRGNGMRGIARGVHIYITPFACGAAGFGLSEGPGPCMYVTEGGDKVAVGDEILVKVLVMRKGGGGEGEEFYAIAGISWVWVDAKEDERANKKANEKAEMEGDEDGV</sequence>
<gene>
    <name evidence="1" type="ORF">C7212DRAFT_343668</name>
</gene>
<dbReference type="AlphaFoldDB" id="A0A317SPX0"/>
<dbReference type="EMBL" id="PYWC01000033">
    <property type="protein sequence ID" value="PWW76475.1"/>
    <property type="molecule type" value="Genomic_DNA"/>
</dbReference>
<organism evidence="1 2">
    <name type="scientific">Tuber magnatum</name>
    <name type="common">white Piedmont truffle</name>
    <dbReference type="NCBI Taxonomy" id="42249"/>
    <lineage>
        <taxon>Eukaryota</taxon>
        <taxon>Fungi</taxon>
        <taxon>Dikarya</taxon>
        <taxon>Ascomycota</taxon>
        <taxon>Pezizomycotina</taxon>
        <taxon>Pezizomycetes</taxon>
        <taxon>Pezizales</taxon>
        <taxon>Tuberaceae</taxon>
        <taxon>Tuber</taxon>
    </lineage>
</organism>
<accession>A0A317SPX0</accession>
<name>A0A317SPX0_9PEZI</name>
<dbReference type="OrthoDB" id="10348415at2759"/>
<protein>
    <submittedName>
        <fullName evidence="1">Uncharacterized protein</fullName>
    </submittedName>
</protein>
<comment type="caution">
    <text evidence="1">The sequence shown here is derived from an EMBL/GenBank/DDBJ whole genome shotgun (WGS) entry which is preliminary data.</text>
</comment>
<reference evidence="1 2" key="1">
    <citation type="submission" date="2018-03" db="EMBL/GenBank/DDBJ databases">
        <title>Genomes of Pezizomycetes fungi and the evolution of truffles.</title>
        <authorList>
            <person name="Murat C."/>
            <person name="Payen T."/>
            <person name="Noel B."/>
            <person name="Kuo A."/>
            <person name="Martin F.M."/>
        </authorList>
    </citation>
    <scope>NUCLEOTIDE SEQUENCE [LARGE SCALE GENOMIC DNA]</scope>
    <source>
        <strain evidence="1">091103-1</strain>
    </source>
</reference>
<evidence type="ECO:0000313" key="1">
    <source>
        <dbReference type="EMBL" id="PWW76475.1"/>
    </source>
</evidence>
<proteinExistence type="predicted"/>
<keyword evidence="2" id="KW-1185">Reference proteome</keyword>
<evidence type="ECO:0000313" key="2">
    <source>
        <dbReference type="Proteomes" id="UP000246991"/>
    </source>
</evidence>
<dbReference type="Proteomes" id="UP000246991">
    <property type="component" value="Unassembled WGS sequence"/>
</dbReference>